<proteinExistence type="predicted"/>
<name>A0A6C0JPM5_9ZZZZ</name>
<sequence>MSWITADSIRSKILTPQVLERRGFGEDGTPLAGNDKTFGNRISSLAKQNTAAAERQASEDTKNVRRRAIKIRESSNDKGANWIKMSPTDPRRTETVNIGTELTNFDTQHPNIFEFLTTGNSDSLKTSYIITKGTGGTGPSGLQWINSNDSAKEGTDFTTVLNNAALQADIRAKRETIINNNPTADLSTHEFDFTAEEWAKYQITGLTYDHYVIVDGDKYQPLQPKATKAHSINRYHIVDGDVDENYNQIANIGTEYVLVGDDTVGDPNIAKDLDKDIEGLSDLNYGDWFSDGNYVWVLSRSTEDERQYQRDNEKDVRELRRRCIRIREKKTDSSKIGQIWIKMKKYDPRRTDTVNIGNEVTPDSNTINVLENDPDVFDETSEHAYYGKFFVVDSKIDSEHNYVDRDSPTGFEYVFDEGNVPTILGVTLAYGDYYDPDSTNDNGFVWVVSRSTEDERQYQRDNEKDVRELRRRCIRIREKKTDSSKIGQIWIKMKKYDPRRTDTVNIGDDVTPHTKITEVLQNDANVFLTNHTYFGKYFVVDSDIDSEHNYVVRNNPTGTEYVFDNDFNLLGTTIGQITVSSGGGGTGYGINQNVGLVITRSDGINPIISAVATVTADGTGAITNSSAFNITENGLGYGDDTTTTVISSQVAQFNVIVGEGDAAGKIIDIIVSRQGIGYAEGELTLTITDSDSDNTPTVAAVAKVTVPSTGIIDVGSIGSDNIINQGAGYTADVTAAFSVSVNPGSAATFDVTFNTYNYGDYYDPNTSDSEGFVWVVSRSTEDERQYQRDIEKNVRELRRRCIRIREKSSTVGQIWIKMKKYDPRRTDTVNIGNEVTLDNNTINVLENDPNVFDVTSGHTYYGKFFVVDSKIDSEHNYVDRDSPTGFEYVFDEGNVPTILGVTLAYGDYYDPDSTNDNGFVWVVSRSTEDEREYQRVIEKEVKELRRSCIRHRENSTTIGQIWVKEPVDAVEIQGYKYSEISIDAKLKEIFANKSSVFALGHDYYRQFFVVDSHIDSEHDYVVRNSPSGITYVFNNMTMPELSSFNTTLDYGNYVKLGNSISEITVINTALDYKEGQTISLVITPPNGITPIITASVTITVPVGGINNTTPVSITEGGVGYGGDTTATVISSQAAQFNVIVGEGDAAGKIIDIIVSQQGVGYADGELNLTITDSDNTPTITAQAKVNVPETGIIDVGSIGSDNIINQGAGYTPNVSATLFATPGTPLEFIVTETARTDRFVVSRSTEVMREYMKSIEVSREAAREMYRLQEGISLLNNLEAWDPENRIGRIWIYVSDDNFPSTDKEITDYDYPGFPNSLIYGVPSGYSWYRYNGDGAPTGVAVLFNNATVANGGIDGITVSQEGSGYTPGEIIDLTITDTGGTGASATVPVAADGSISADAVITVTNGTGYSENVSVSLDKPDPFNGTEVSFNVTVTNGDITAITVDQAGSGYTNVAGTDATLVITDNEGNGASARVTVNFDGTINAVQITNNGSGYSANVTVSCKTNNTQVLLEKSELATALALRQDFTPSEWNSFSISGLTVNHYVAVVETDATNYYKPVPGKLIYTSEELDQYGLNTIDSTYWVRNTATTAPRNSGYFIPSYHINQNYKNLQYPSNVLNNILGRVWLKVDKIPTDGNAYTSADLKGELDKGILSFTLDRLDELGIVSAYSSGLNWKGVNTLPSSGILFTDSGLTSLLDGNGEVDSVKTITKSEWDGLAIDIGLTENHYIIGSNSKYYKPVNKNTLNNTHYIVGATGYYYVPGYWVNSTFKDAYYPLVDPSQ</sequence>
<organism evidence="1">
    <name type="scientific">viral metagenome</name>
    <dbReference type="NCBI Taxonomy" id="1070528"/>
    <lineage>
        <taxon>unclassified sequences</taxon>
        <taxon>metagenomes</taxon>
        <taxon>organismal metagenomes</taxon>
    </lineage>
</organism>
<reference evidence="1" key="1">
    <citation type="journal article" date="2020" name="Nature">
        <title>Giant virus diversity and host interactions through global metagenomics.</title>
        <authorList>
            <person name="Schulz F."/>
            <person name="Roux S."/>
            <person name="Paez-Espino D."/>
            <person name="Jungbluth S."/>
            <person name="Walsh D.A."/>
            <person name="Denef V.J."/>
            <person name="McMahon K.D."/>
            <person name="Konstantinidis K.T."/>
            <person name="Eloe-Fadrosh E.A."/>
            <person name="Kyrpides N.C."/>
            <person name="Woyke T."/>
        </authorList>
    </citation>
    <scope>NUCLEOTIDE SEQUENCE</scope>
    <source>
        <strain evidence="1">GVMAG-S-1040241-154</strain>
    </source>
</reference>
<accession>A0A6C0JPM5</accession>
<protein>
    <submittedName>
        <fullName evidence="1">Uncharacterized protein</fullName>
    </submittedName>
</protein>
<evidence type="ECO:0000313" key="1">
    <source>
        <dbReference type="EMBL" id="QHU07529.1"/>
    </source>
</evidence>
<dbReference type="EMBL" id="MN740684">
    <property type="protein sequence ID" value="QHU07529.1"/>
    <property type="molecule type" value="Genomic_DNA"/>
</dbReference>